<sequence>MKKMDFTERLNLYLEGGMIQPEDIADIQAIIAMFDTKYHIVLQEENADTFIAHLCAALGRTASGEAVEPLPPEVKAELEGLDSYPKSKEMLQEVMAAARHRLNETEQDYALLHINNLIARLSEEQPQLD</sequence>
<gene>
    <name evidence="3" type="ORF">GKD88_02155</name>
    <name evidence="2" type="ORF">GKE08_02355</name>
</gene>
<organism evidence="2 4">
    <name type="scientific">Holdemania massiliensis</name>
    <dbReference type="NCBI Taxonomy" id="1468449"/>
    <lineage>
        <taxon>Bacteria</taxon>
        <taxon>Bacillati</taxon>
        <taxon>Bacillota</taxon>
        <taxon>Erysipelotrichia</taxon>
        <taxon>Erysipelotrichales</taxon>
        <taxon>Erysipelotrichaceae</taxon>
        <taxon>Holdemania</taxon>
    </lineage>
</organism>
<dbReference type="Gene3D" id="1.10.1790.10">
    <property type="entry name" value="PRD domain"/>
    <property type="match status" value="1"/>
</dbReference>
<evidence type="ECO:0000313" key="3">
    <source>
        <dbReference type="EMBL" id="MSC31924.1"/>
    </source>
</evidence>
<dbReference type="PROSITE" id="PS51372">
    <property type="entry name" value="PRD_2"/>
    <property type="match status" value="1"/>
</dbReference>
<evidence type="ECO:0000313" key="5">
    <source>
        <dbReference type="Proteomes" id="UP000480929"/>
    </source>
</evidence>
<name>A0A6N7S337_9FIRM</name>
<dbReference type="RefSeq" id="WP_154237803.1">
    <property type="nucleotide sequence ID" value="NZ_WKPI01000002.1"/>
</dbReference>
<dbReference type="GO" id="GO:0006355">
    <property type="term" value="P:regulation of DNA-templated transcription"/>
    <property type="evidence" value="ECO:0007669"/>
    <property type="project" value="InterPro"/>
</dbReference>
<evidence type="ECO:0000259" key="1">
    <source>
        <dbReference type="PROSITE" id="PS51372"/>
    </source>
</evidence>
<evidence type="ECO:0000313" key="4">
    <source>
        <dbReference type="Proteomes" id="UP000433575"/>
    </source>
</evidence>
<feature type="domain" description="PRD" evidence="1">
    <location>
        <begin position="18"/>
        <end position="124"/>
    </location>
</feature>
<dbReference type="Proteomes" id="UP000433575">
    <property type="component" value="Unassembled WGS sequence"/>
</dbReference>
<protein>
    <submittedName>
        <fullName evidence="2">PRD domain-containing protein</fullName>
    </submittedName>
</protein>
<dbReference type="EMBL" id="WKPJ01000002">
    <property type="protein sequence ID" value="MSA88169.1"/>
    <property type="molecule type" value="Genomic_DNA"/>
</dbReference>
<proteinExistence type="predicted"/>
<dbReference type="SUPFAM" id="SSF63520">
    <property type="entry name" value="PTS-regulatory domain, PRD"/>
    <property type="match status" value="1"/>
</dbReference>
<dbReference type="InterPro" id="IPR011608">
    <property type="entry name" value="PRD"/>
</dbReference>
<dbReference type="EMBL" id="WKPI01000002">
    <property type="protein sequence ID" value="MSC31924.1"/>
    <property type="molecule type" value="Genomic_DNA"/>
</dbReference>
<dbReference type="Proteomes" id="UP000480929">
    <property type="component" value="Unassembled WGS sequence"/>
</dbReference>
<accession>A0A6N7S337</accession>
<dbReference type="AlphaFoldDB" id="A0A6N7S337"/>
<evidence type="ECO:0000313" key="2">
    <source>
        <dbReference type="EMBL" id="MSA88169.1"/>
    </source>
</evidence>
<reference evidence="4 5" key="1">
    <citation type="journal article" date="2019" name="Nat. Med.">
        <title>A library of human gut bacterial isolates paired with longitudinal multiomics data enables mechanistic microbiome research.</title>
        <authorList>
            <person name="Poyet M."/>
            <person name="Groussin M."/>
            <person name="Gibbons S.M."/>
            <person name="Avila-Pacheco J."/>
            <person name="Jiang X."/>
            <person name="Kearney S.M."/>
            <person name="Perrotta A.R."/>
            <person name="Berdy B."/>
            <person name="Zhao S."/>
            <person name="Lieberman T.D."/>
            <person name="Swanson P.K."/>
            <person name="Smith M."/>
            <person name="Roesemann S."/>
            <person name="Alexander J.E."/>
            <person name="Rich S.A."/>
            <person name="Livny J."/>
            <person name="Vlamakis H."/>
            <person name="Clish C."/>
            <person name="Bullock K."/>
            <person name="Deik A."/>
            <person name="Scott J."/>
            <person name="Pierce K.A."/>
            <person name="Xavier R.J."/>
            <person name="Alm E.J."/>
        </authorList>
    </citation>
    <scope>NUCLEOTIDE SEQUENCE [LARGE SCALE GENOMIC DNA]</scope>
    <source>
        <strain evidence="2 4">BIOML-A4</strain>
        <strain evidence="3 5">BIOML-A5</strain>
    </source>
</reference>
<dbReference type="OrthoDB" id="3192572at2"/>
<comment type="caution">
    <text evidence="2">The sequence shown here is derived from an EMBL/GenBank/DDBJ whole genome shotgun (WGS) entry which is preliminary data.</text>
</comment>
<dbReference type="InterPro" id="IPR036634">
    <property type="entry name" value="PRD_sf"/>
</dbReference>
<keyword evidence="5" id="KW-1185">Reference proteome</keyword>